<proteinExistence type="predicted"/>
<organism evidence="1">
    <name type="scientific">viral metagenome</name>
    <dbReference type="NCBI Taxonomy" id="1070528"/>
    <lineage>
        <taxon>unclassified sequences</taxon>
        <taxon>metagenomes</taxon>
        <taxon>organismal metagenomes</taxon>
    </lineage>
</organism>
<sequence length="30" mass="3419">MVVAKDYYGAVCRKGIDGEVYRSQIQLARE</sequence>
<reference evidence="1" key="1">
    <citation type="journal article" date="2020" name="Nature">
        <title>Giant virus diversity and host interactions through global metagenomics.</title>
        <authorList>
            <person name="Schulz F."/>
            <person name="Roux S."/>
            <person name="Paez-Espino D."/>
            <person name="Jungbluth S."/>
            <person name="Walsh D.A."/>
            <person name="Denef V.J."/>
            <person name="McMahon K.D."/>
            <person name="Konstantinidis K.T."/>
            <person name="Eloe-Fadrosh E.A."/>
            <person name="Kyrpides N.C."/>
            <person name="Woyke T."/>
        </authorList>
    </citation>
    <scope>NUCLEOTIDE SEQUENCE</scope>
    <source>
        <strain evidence="1">GVMAG-S-1102113-126</strain>
    </source>
</reference>
<accession>A0A6C0KC07</accession>
<protein>
    <submittedName>
        <fullName evidence="1">Uncharacterized protein</fullName>
    </submittedName>
</protein>
<dbReference type="AlphaFoldDB" id="A0A6C0KC07"/>
<evidence type="ECO:0000313" key="1">
    <source>
        <dbReference type="EMBL" id="QHU14616.1"/>
    </source>
</evidence>
<name>A0A6C0KC07_9ZZZZ</name>
<dbReference type="EMBL" id="MN740844">
    <property type="protein sequence ID" value="QHU14616.1"/>
    <property type="molecule type" value="Genomic_DNA"/>
</dbReference>